<protein>
    <submittedName>
        <fullName evidence="5">Branched-chain amino acid ABC transporter substrate-binding protein</fullName>
    </submittedName>
</protein>
<accession>A0AAU7UA40</accession>
<dbReference type="SUPFAM" id="SSF53822">
    <property type="entry name" value="Periplasmic binding protein-like I"/>
    <property type="match status" value="1"/>
</dbReference>
<feature type="signal peptide" evidence="3">
    <location>
        <begin position="1"/>
        <end position="22"/>
    </location>
</feature>
<dbReference type="PANTHER" id="PTHR47151:SF2">
    <property type="entry name" value="AMINO ACID BINDING PROTEIN"/>
    <property type="match status" value="1"/>
</dbReference>
<name>A0AAU7UA40_9DEIO</name>
<dbReference type="KEGG" id="dsc:ABOD76_16060"/>
<sequence length="390" mass="40511">MKKLGLSILTLAGAMALGSANAAQVIKIASMSPLTGSSSDLGLQIRNATEMAIKEQKAAFLKMGFDLQFVAYDDQADPTTGTANARRIAADNSILAMVGTLNSGVVIPSSEVLAPAHVAIVSPANTNPKVTDRALSNMNRICARDDSQGPAGADFLIDTVKVKKVYVLNDKTPYGQGLADAAEARLKSKGVTISFSEGTDEKSDFSSIITKIKQAKPDAIYFGGLYGQVGPFAKQLREAGVAIPVMGGDGYDSPDLLSLAGAGAKDIYFTTVAPPLEAVPAAKAVAARYKAAYKKDMAGFGIMGYDSANVVLAGVMSAIKANGGKLPTRVQVETAVRKTNLTSGTLTGAIDFNSVGDRTTAKMFIIQVKNAGSKLDFSTAGTVNVKVAKQ</sequence>
<evidence type="ECO:0000256" key="3">
    <source>
        <dbReference type="SAM" id="SignalP"/>
    </source>
</evidence>
<dbReference type="RefSeq" id="WP_350242978.1">
    <property type="nucleotide sequence ID" value="NZ_CP158299.1"/>
</dbReference>
<keyword evidence="2 3" id="KW-0732">Signal</keyword>
<proteinExistence type="inferred from homology"/>
<evidence type="ECO:0000256" key="2">
    <source>
        <dbReference type="ARBA" id="ARBA00022729"/>
    </source>
</evidence>
<dbReference type="InterPro" id="IPR028082">
    <property type="entry name" value="Peripla_BP_I"/>
</dbReference>
<comment type="similarity">
    <text evidence="1">Belongs to the leucine-binding protein family.</text>
</comment>
<evidence type="ECO:0000256" key="1">
    <source>
        <dbReference type="ARBA" id="ARBA00010062"/>
    </source>
</evidence>
<dbReference type="EMBL" id="CP158299">
    <property type="protein sequence ID" value="XBV84941.1"/>
    <property type="molecule type" value="Genomic_DNA"/>
</dbReference>
<gene>
    <name evidence="5" type="ORF">ABOD76_16060</name>
</gene>
<reference evidence="5" key="1">
    <citation type="submission" date="2024-06" db="EMBL/GenBank/DDBJ databases">
        <title>Draft Genome Sequence of Deinococcus sonorensis Type Strain KR-87, a Biofilm Producing Representative of the Genus Deinococcus.</title>
        <authorList>
            <person name="Boren L.S."/>
            <person name="Grosso R.A."/>
            <person name="Hugenberg-Cox A.N."/>
            <person name="Hill J.T.E."/>
            <person name="Albert C.M."/>
            <person name="Tuohy J.M."/>
        </authorList>
    </citation>
    <scope>NUCLEOTIDE SEQUENCE</scope>
    <source>
        <strain evidence="5">KR-87</strain>
    </source>
</reference>
<feature type="chain" id="PRO_5043795521" evidence="3">
    <location>
        <begin position="23"/>
        <end position="390"/>
    </location>
</feature>
<evidence type="ECO:0000259" key="4">
    <source>
        <dbReference type="Pfam" id="PF13458"/>
    </source>
</evidence>
<evidence type="ECO:0000313" key="5">
    <source>
        <dbReference type="EMBL" id="XBV84941.1"/>
    </source>
</evidence>
<dbReference type="PANTHER" id="PTHR47151">
    <property type="entry name" value="LEU/ILE/VAL-BINDING ABC TRANSPORTER SUBUNIT"/>
    <property type="match status" value="1"/>
</dbReference>
<organism evidence="5">
    <name type="scientific">Deinococcus sonorensis KR-87</name>
    <dbReference type="NCBI Taxonomy" id="694439"/>
    <lineage>
        <taxon>Bacteria</taxon>
        <taxon>Thermotogati</taxon>
        <taxon>Deinococcota</taxon>
        <taxon>Deinococci</taxon>
        <taxon>Deinococcales</taxon>
        <taxon>Deinococcaceae</taxon>
        <taxon>Deinococcus</taxon>
    </lineage>
</organism>
<dbReference type="InterPro" id="IPR028081">
    <property type="entry name" value="Leu-bd"/>
</dbReference>
<dbReference type="AlphaFoldDB" id="A0AAU7UA40"/>
<feature type="domain" description="Leucine-binding protein" evidence="4">
    <location>
        <begin position="26"/>
        <end position="372"/>
    </location>
</feature>
<dbReference type="Pfam" id="PF13458">
    <property type="entry name" value="Peripla_BP_6"/>
    <property type="match status" value="1"/>
</dbReference>
<dbReference type="Gene3D" id="3.40.50.2300">
    <property type="match status" value="2"/>
</dbReference>
<dbReference type="CDD" id="cd06342">
    <property type="entry name" value="PBP1_ABC_LIVBP-like"/>
    <property type="match status" value="1"/>
</dbReference>